<feature type="transmembrane region" description="Helical" evidence="1">
    <location>
        <begin position="187"/>
        <end position="213"/>
    </location>
</feature>
<evidence type="ECO:0000313" key="2">
    <source>
        <dbReference type="EMBL" id="KAL3847610.1"/>
    </source>
</evidence>
<proteinExistence type="predicted"/>
<keyword evidence="1" id="KW-0472">Membrane</keyword>
<reference evidence="2 3" key="1">
    <citation type="submission" date="2024-11" db="EMBL/GenBank/DDBJ databases">
        <title>Chromosome-level genome assembly of the freshwater bivalve Anodonta woodiana.</title>
        <authorList>
            <person name="Chen X."/>
        </authorList>
    </citation>
    <scope>NUCLEOTIDE SEQUENCE [LARGE SCALE GENOMIC DNA]</scope>
    <source>
        <strain evidence="2">MN2024</strain>
        <tissue evidence="2">Gills</tissue>
    </source>
</reference>
<dbReference type="AlphaFoldDB" id="A0ABD3UDY9"/>
<dbReference type="EMBL" id="JBJQND010000016">
    <property type="protein sequence ID" value="KAL3847610.1"/>
    <property type="molecule type" value="Genomic_DNA"/>
</dbReference>
<evidence type="ECO:0000313" key="3">
    <source>
        <dbReference type="Proteomes" id="UP001634394"/>
    </source>
</evidence>
<evidence type="ECO:0000256" key="1">
    <source>
        <dbReference type="SAM" id="Phobius"/>
    </source>
</evidence>
<dbReference type="Proteomes" id="UP001634394">
    <property type="component" value="Unassembled WGS sequence"/>
</dbReference>
<sequence length="273" mass="30524">MQYTFSENSEECVSKPVLPDSIKRGTSNFSKPGQEFVSDDIIIDGWYSLVAGSRLASNASGLKIGSCGTLFPIWLNGTHPTLTGEKSTVTACMKTYFDECDSLFPVQIINCGSHYNYYLKNTPANSAFCIEIIGSASDETLDISTTLVLYTTPTSLAIITTDYRGDTWSRPGNDTNFRDDSTRKQEFIIKATTIVFSAVILCPMIVLLIAFLFKLKKRNLRKMKVMDHENGKMPVFFIPTSNGWMKADEKNIKSFSEPLVVTDFDMLHFSTKK</sequence>
<keyword evidence="3" id="KW-1185">Reference proteome</keyword>
<protein>
    <submittedName>
        <fullName evidence="2">Uncharacterized protein</fullName>
    </submittedName>
</protein>
<accession>A0ABD3UDY9</accession>
<name>A0ABD3UDY9_SINWO</name>
<organism evidence="2 3">
    <name type="scientific">Sinanodonta woodiana</name>
    <name type="common">Chinese pond mussel</name>
    <name type="synonym">Anodonta woodiana</name>
    <dbReference type="NCBI Taxonomy" id="1069815"/>
    <lineage>
        <taxon>Eukaryota</taxon>
        <taxon>Metazoa</taxon>
        <taxon>Spiralia</taxon>
        <taxon>Lophotrochozoa</taxon>
        <taxon>Mollusca</taxon>
        <taxon>Bivalvia</taxon>
        <taxon>Autobranchia</taxon>
        <taxon>Heteroconchia</taxon>
        <taxon>Palaeoheterodonta</taxon>
        <taxon>Unionida</taxon>
        <taxon>Unionoidea</taxon>
        <taxon>Unionidae</taxon>
        <taxon>Unioninae</taxon>
        <taxon>Sinanodonta</taxon>
    </lineage>
</organism>
<comment type="caution">
    <text evidence="2">The sequence shown here is derived from an EMBL/GenBank/DDBJ whole genome shotgun (WGS) entry which is preliminary data.</text>
</comment>
<gene>
    <name evidence="2" type="ORF">ACJMK2_018513</name>
</gene>
<keyword evidence="1" id="KW-1133">Transmembrane helix</keyword>
<keyword evidence="1" id="KW-0812">Transmembrane</keyword>